<dbReference type="HOGENOM" id="CLU_1337914_0_0_1"/>
<name>W3XJT9_PESFW</name>
<keyword evidence="1" id="KW-1133">Transmembrane helix</keyword>
<dbReference type="KEGG" id="pfy:PFICI_00126"/>
<sequence>MLKTVILVLGLASSLIGAAPSYVATTDNISDANKAAGSVSDNACRVEELPYTAPTFRHPARDVCVDIEALRKVKIYSAATCQNGTEALFARYRAPGCVGEPAELQAIGEELLGACLSMPSRGAGSYGFWCDGVEERAPLDPAPASPPQYSSGGGFWGLIGILLLIFVTMLLIAVLKLVSFISRATHAGNKFLGIFGQREGGIALR</sequence>
<keyword evidence="1" id="KW-0472">Membrane</keyword>
<dbReference type="GeneID" id="19265139"/>
<dbReference type="EMBL" id="KI912109">
    <property type="protein sequence ID" value="ETS86298.1"/>
    <property type="molecule type" value="Genomic_DNA"/>
</dbReference>
<dbReference type="InParanoid" id="W3XJT9"/>
<keyword evidence="4" id="KW-1185">Reference proteome</keyword>
<evidence type="ECO:0000313" key="4">
    <source>
        <dbReference type="Proteomes" id="UP000030651"/>
    </source>
</evidence>
<accession>W3XJT9</accession>
<evidence type="ECO:0000313" key="3">
    <source>
        <dbReference type="EMBL" id="ETS86298.1"/>
    </source>
</evidence>
<dbReference type="OrthoDB" id="4767222at2759"/>
<reference evidence="4" key="1">
    <citation type="journal article" date="2015" name="BMC Genomics">
        <title>Genomic and transcriptomic analysis of the endophytic fungus Pestalotiopsis fici reveals its lifestyle and high potential for synthesis of natural products.</title>
        <authorList>
            <person name="Wang X."/>
            <person name="Zhang X."/>
            <person name="Liu L."/>
            <person name="Xiang M."/>
            <person name="Wang W."/>
            <person name="Sun X."/>
            <person name="Che Y."/>
            <person name="Guo L."/>
            <person name="Liu G."/>
            <person name="Guo L."/>
            <person name="Wang C."/>
            <person name="Yin W.B."/>
            <person name="Stadler M."/>
            <person name="Zhang X."/>
            <person name="Liu X."/>
        </authorList>
    </citation>
    <scope>NUCLEOTIDE SEQUENCE [LARGE SCALE GENOMIC DNA]</scope>
    <source>
        <strain evidence="4">W106-1 / CGMCC3.15140</strain>
    </source>
</reference>
<feature type="transmembrane region" description="Helical" evidence="1">
    <location>
        <begin position="155"/>
        <end position="175"/>
    </location>
</feature>
<protein>
    <recommendedName>
        <fullName evidence="5">Autophagy-related protein 27</fullName>
    </recommendedName>
</protein>
<dbReference type="AlphaFoldDB" id="W3XJT9"/>
<dbReference type="Proteomes" id="UP000030651">
    <property type="component" value="Unassembled WGS sequence"/>
</dbReference>
<gene>
    <name evidence="3" type="ORF">PFICI_00126</name>
</gene>
<proteinExistence type="predicted"/>
<evidence type="ECO:0000256" key="2">
    <source>
        <dbReference type="SAM" id="SignalP"/>
    </source>
</evidence>
<dbReference type="RefSeq" id="XP_007826898.1">
    <property type="nucleotide sequence ID" value="XM_007828707.1"/>
</dbReference>
<organism evidence="3 4">
    <name type="scientific">Pestalotiopsis fici (strain W106-1 / CGMCC3.15140)</name>
    <dbReference type="NCBI Taxonomy" id="1229662"/>
    <lineage>
        <taxon>Eukaryota</taxon>
        <taxon>Fungi</taxon>
        <taxon>Dikarya</taxon>
        <taxon>Ascomycota</taxon>
        <taxon>Pezizomycotina</taxon>
        <taxon>Sordariomycetes</taxon>
        <taxon>Xylariomycetidae</taxon>
        <taxon>Amphisphaeriales</taxon>
        <taxon>Sporocadaceae</taxon>
        <taxon>Pestalotiopsis</taxon>
    </lineage>
</organism>
<dbReference type="eggNOG" id="ENOG502T6K1">
    <property type="taxonomic scope" value="Eukaryota"/>
</dbReference>
<keyword evidence="1" id="KW-0812">Transmembrane</keyword>
<keyword evidence="2" id="KW-0732">Signal</keyword>
<evidence type="ECO:0008006" key="5">
    <source>
        <dbReference type="Google" id="ProtNLM"/>
    </source>
</evidence>
<feature type="chain" id="PRO_5004836249" description="Autophagy-related protein 27" evidence="2">
    <location>
        <begin position="19"/>
        <end position="205"/>
    </location>
</feature>
<feature type="signal peptide" evidence="2">
    <location>
        <begin position="1"/>
        <end position="18"/>
    </location>
</feature>
<evidence type="ECO:0000256" key="1">
    <source>
        <dbReference type="SAM" id="Phobius"/>
    </source>
</evidence>